<evidence type="ECO:0000313" key="6">
    <source>
        <dbReference type="EMBL" id="MCA9382404.1"/>
    </source>
</evidence>
<comment type="caution">
    <text evidence="6">The sequence shown here is derived from an EMBL/GenBank/DDBJ whole genome shotgun (WGS) entry which is preliminary data.</text>
</comment>
<evidence type="ECO:0000259" key="4">
    <source>
        <dbReference type="SMART" id="SM00382"/>
    </source>
</evidence>
<dbReference type="Pfam" id="PF07724">
    <property type="entry name" value="AAA_2"/>
    <property type="match status" value="1"/>
</dbReference>
<dbReference type="Proteomes" id="UP000782843">
    <property type="component" value="Unassembled WGS sequence"/>
</dbReference>
<keyword evidence="1" id="KW-0547">Nucleotide-binding</keyword>
<evidence type="ECO:0000313" key="7">
    <source>
        <dbReference type="Proteomes" id="UP000782843"/>
    </source>
</evidence>
<dbReference type="FunFam" id="3.40.50.300:FF:000025">
    <property type="entry name" value="ATP-dependent Clp protease subunit"/>
    <property type="match status" value="1"/>
</dbReference>
<name>A0A955L3Z5_9BACT</name>
<proteinExistence type="predicted"/>
<dbReference type="GO" id="GO:0005737">
    <property type="term" value="C:cytoplasm"/>
    <property type="evidence" value="ECO:0007669"/>
    <property type="project" value="TreeGrafter"/>
</dbReference>
<evidence type="ECO:0000259" key="5">
    <source>
        <dbReference type="SMART" id="SM01086"/>
    </source>
</evidence>
<evidence type="ECO:0000256" key="3">
    <source>
        <dbReference type="ARBA" id="ARBA00023186"/>
    </source>
</evidence>
<dbReference type="InterPro" id="IPR001270">
    <property type="entry name" value="ClpA/B"/>
</dbReference>
<protein>
    <submittedName>
        <fullName evidence="6">ATP-dependent Clp protease ATP-binding subunit</fullName>
    </submittedName>
</protein>
<reference evidence="6" key="2">
    <citation type="journal article" date="2021" name="Microbiome">
        <title>Successional dynamics and alternative stable states in a saline activated sludge microbial community over 9 years.</title>
        <authorList>
            <person name="Wang Y."/>
            <person name="Ye J."/>
            <person name="Ju F."/>
            <person name="Liu L."/>
            <person name="Boyd J.A."/>
            <person name="Deng Y."/>
            <person name="Parks D.H."/>
            <person name="Jiang X."/>
            <person name="Yin X."/>
            <person name="Woodcroft B.J."/>
            <person name="Tyson G.W."/>
            <person name="Hugenholtz P."/>
            <person name="Polz M.F."/>
            <person name="Zhang T."/>
        </authorList>
    </citation>
    <scope>NUCLEOTIDE SEQUENCE</scope>
    <source>
        <strain evidence="6">HKST-UBA10</strain>
    </source>
</reference>
<feature type="domain" description="Clp ATPase C-terminal" evidence="5">
    <location>
        <begin position="201"/>
        <end position="289"/>
    </location>
</feature>
<dbReference type="Gene3D" id="1.10.8.60">
    <property type="match status" value="1"/>
</dbReference>
<evidence type="ECO:0000256" key="2">
    <source>
        <dbReference type="ARBA" id="ARBA00022840"/>
    </source>
</evidence>
<reference evidence="6" key="1">
    <citation type="submission" date="2020-04" db="EMBL/GenBank/DDBJ databases">
        <authorList>
            <person name="Zhang T."/>
        </authorList>
    </citation>
    <scope>NUCLEOTIDE SEQUENCE</scope>
    <source>
        <strain evidence="6">HKST-UBA10</strain>
    </source>
</reference>
<dbReference type="Gene3D" id="3.40.50.300">
    <property type="entry name" value="P-loop containing nucleotide triphosphate hydrolases"/>
    <property type="match status" value="1"/>
</dbReference>
<dbReference type="Pfam" id="PF10431">
    <property type="entry name" value="ClpB_D2-small"/>
    <property type="match status" value="1"/>
</dbReference>
<dbReference type="GO" id="GO:0005524">
    <property type="term" value="F:ATP binding"/>
    <property type="evidence" value="ECO:0007669"/>
    <property type="project" value="UniProtKB-KW"/>
</dbReference>
<dbReference type="PANTHER" id="PTHR11638:SF175">
    <property type="entry name" value="ATP-DEPENDENT CLP PROTEASE, ATP-BINDING SUBUNIT CLPC"/>
    <property type="match status" value="1"/>
</dbReference>
<dbReference type="PRINTS" id="PR00300">
    <property type="entry name" value="CLPPROTEASEA"/>
</dbReference>
<keyword evidence="2 6" id="KW-0067">ATP-binding</keyword>
<dbReference type="SUPFAM" id="SSF52540">
    <property type="entry name" value="P-loop containing nucleoside triphosphate hydrolases"/>
    <property type="match status" value="1"/>
</dbReference>
<dbReference type="InterPro" id="IPR003593">
    <property type="entry name" value="AAA+_ATPase"/>
</dbReference>
<dbReference type="GO" id="GO:0034605">
    <property type="term" value="P:cellular response to heat"/>
    <property type="evidence" value="ECO:0007669"/>
    <property type="project" value="TreeGrafter"/>
</dbReference>
<feature type="domain" description="AAA+ ATPase" evidence="4">
    <location>
        <begin position="12"/>
        <end position="156"/>
    </location>
</feature>
<dbReference type="InterPro" id="IPR003959">
    <property type="entry name" value="ATPase_AAA_core"/>
</dbReference>
<keyword evidence="6" id="KW-0378">Hydrolase</keyword>
<feature type="non-terminal residue" evidence="6">
    <location>
        <position position="1"/>
    </location>
</feature>
<dbReference type="SMART" id="SM01086">
    <property type="entry name" value="ClpB_D2-small"/>
    <property type="match status" value="1"/>
</dbReference>
<dbReference type="InterPro" id="IPR027417">
    <property type="entry name" value="P-loop_NTPase"/>
</dbReference>
<keyword evidence="6" id="KW-0645">Protease</keyword>
<dbReference type="GO" id="GO:0006508">
    <property type="term" value="P:proteolysis"/>
    <property type="evidence" value="ECO:0007669"/>
    <property type="project" value="UniProtKB-KW"/>
</dbReference>
<dbReference type="SMART" id="SM00382">
    <property type="entry name" value="AAA"/>
    <property type="match status" value="1"/>
</dbReference>
<sequence>RARVGIGEKDRPLSSFLFLGPTGVGKTETAKVIAKELFGSESALIQIDMSELMEKHAVSKLIGSPPGYIGYQEGGQLTDKVRRRPYSVVLFDEIEKAHIDVLNILLQVLEEGRLTDGKGRQVSFQNTIIIMTSNIGAEDIGKHEVLGFDLEFDQKANDSKEDEDLDTAYQEMRNELIERLKAYLRPEFLNRLDEVIIFRGLSIKDASDIVKIQIDKLNERLAEKGIKLLATKKEYEFIAEQGFSDEYGARPLKRAIQELVESPLSDLILEKGENLGEIKLQLKKDRLTLN</sequence>
<dbReference type="GO" id="GO:0008233">
    <property type="term" value="F:peptidase activity"/>
    <property type="evidence" value="ECO:0007669"/>
    <property type="project" value="UniProtKB-KW"/>
</dbReference>
<evidence type="ECO:0000256" key="1">
    <source>
        <dbReference type="ARBA" id="ARBA00022741"/>
    </source>
</evidence>
<dbReference type="EMBL" id="JAGQLG010000126">
    <property type="protein sequence ID" value="MCA9382404.1"/>
    <property type="molecule type" value="Genomic_DNA"/>
</dbReference>
<dbReference type="InterPro" id="IPR050130">
    <property type="entry name" value="ClpA_ClpB"/>
</dbReference>
<dbReference type="PANTHER" id="PTHR11638">
    <property type="entry name" value="ATP-DEPENDENT CLP PROTEASE"/>
    <property type="match status" value="1"/>
</dbReference>
<dbReference type="CDD" id="cd19499">
    <property type="entry name" value="RecA-like_ClpB_Hsp104-like"/>
    <property type="match status" value="1"/>
</dbReference>
<dbReference type="AlphaFoldDB" id="A0A955L3Z5"/>
<accession>A0A955L3Z5</accession>
<dbReference type="InterPro" id="IPR019489">
    <property type="entry name" value="Clp_ATPase_C"/>
</dbReference>
<organism evidence="6 7">
    <name type="scientific">Candidatus Dojkabacteria bacterium</name>
    <dbReference type="NCBI Taxonomy" id="2099670"/>
    <lineage>
        <taxon>Bacteria</taxon>
        <taxon>Candidatus Dojkabacteria</taxon>
    </lineage>
</organism>
<keyword evidence="3" id="KW-0143">Chaperone</keyword>
<gene>
    <name evidence="6" type="ORF">KC660_03295</name>
</gene>
<dbReference type="GO" id="GO:0016887">
    <property type="term" value="F:ATP hydrolysis activity"/>
    <property type="evidence" value="ECO:0007669"/>
    <property type="project" value="InterPro"/>
</dbReference>